<sequence length="142" mass="16433">MGKRSREEVDYGDKNSSETNFIASDTSPLHCPFCFVVIYGYNGFQNHFLTFHEHQCITCEKIFPSRYILDLHIDEYHNPFLQLQRGNKDDKRCALRCFSENCKTMFASSDARVDHLVSHHNYPKTYPFGITSQGISPSTINN</sequence>
<accession>G8B5H2</accession>
<dbReference type="AlphaFoldDB" id="G8B5H2"/>
<reference evidence="5" key="1">
    <citation type="journal article" date="2009" name="Nature">
        <title>Evolution of pathogenicity and sexual reproduction in eight Candida genomes.</title>
        <authorList>
            <person name="Butler G."/>
            <person name="Rasmussen M.D."/>
            <person name="Lin M.F."/>
            <person name="Santos M.A."/>
            <person name="Sakthikumar S."/>
            <person name="Munro C.A."/>
            <person name="Rheinbay E."/>
            <person name="Grabherr M."/>
            <person name="Forche A."/>
            <person name="Reedy J.L."/>
            <person name="Agrafioti I."/>
            <person name="Arnaud M.B."/>
            <person name="Bates S."/>
            <person name="Brown A.J."/>
            <person name="Brunke S."/>
            <person name="Costanzo M.C."/>
            <person name="Fitzpatrick D.A."/>
            <person name="de Groot P.W."/>
            <person name="Harris D."/>
            <person name="Hoyer L.L."/>
            <person name="Hube B."/>
            <person name="Klis F.M."/>
            <person name="Kodira C."/>
            <person name="Lennard N."/>
            <person name="Logue M.E."/>
            <person name="Martin R."/>
            <person name="Neiman A.M."/>
            <person name="Nikolaou E."/>
            <person name="Quail M.A."/>
            <person name="Quinn J."/>
            <person name="Santos M.C."/>
            <person name="Schmitzberger F.F."/>
            <person name="Sherlock G."/>
            <person name="Shah P."/>
            <person name="Silverstein K.A."/>
            <person name="Skrzypek M.S."/>
            <person name="Soll D."/>
            <person name="Staggs R."/>
            <person name="Stansfield I."/>
            <person name="Stumpf M.P."/>
            <person name="Sudbery P.E."/>
            <person name="Srikantha T."/>
            <person name="Zeng Q."/>
            <person name="Berman J."/>
            <person name="Berriman M."/>
            <person name="Heitman J."/>
            <person name="Gow N.A."/>
            <person name="Lorenz M.C."/>
            <person name="Birren B.W."/>
            <person name="Kellis M."/>
            <person name="Cuomo C.A."/>
        </authorList>
    </citation>
    <scope>NUCLEOTIDE SEQUENCE [LARGE SCALE GENOMIC DNA]</scope>
    <source>
        <strain evidence="5">CDC 317 / ATCC MYA-4646</strain>
    </source>
</reference>
<dbReference type="InterPro" id="IPR039258">
    <property type="entry name" value="ZNF511"/>
</dbReference>
<proteinExistence type="predicted"/>
<dbReference type="SMART" id="SM00355">
    <property type="entry name" value="ZnF_C2H2"/>
    <property type="match status" value="3"/>
</dbReference>
<reference evidence="3" key="3">
    <citation type="submission" date="2011-10" db="EMBL/GenBank/DDBJ databases">
        <title>Transcriptional landscape of the pathogenic yeast Candida parapsilosis.</title>
        <authorList>
            <person name="Guida A."/>
            <person name="Lindstaedt C."/>
            <person name="Maguire S.L."/>
            <person name="Ding C."/>
            <person name="Higgins D.G."/>
            <person name="Harris D."/>
            <person name="Berriman M."/>
            <person name="Butler G."/>
        </authorList>
    </citation>
    <scope>NUCLEOTIDE SEQUENCE</scope>
    <source>
        <strain evidence="3">CDC317</strain>
    </source>
</reference>
<evidence type="ECO:0000313" key="5">
    <source>
        <dbReference type="Proteomes" id="UP000005221"/>
    </source>
</evidence>
<evidence type="ECO:0000313" key="4">
    <source>
        <dbReference type="EnsemblFungi" id="CPAR2_602830-T-p1"/>
    </source>
</evidence>
<accession>A0AAJ8W6D4</accession>
<dbReference type="eggNOG" id="KOG4173">
    <property type="taxonomic scope" value="Eukaryota"/>
</dbReference>
<dbReference type="InterPro" id="IPR013087">
    <property type="entry name" value="Znf_C2H2_type"/>
</dbReference>
<name>G8B5H2_CANPC</name>
<dbReference type="CGD" id="CAL0000144321">
    <property type="gene designation" value="CPAR2_602830"/>
</dbReference>
<evidence type="ECO:0000313" key="2">
    <source>
        <dbReference type="CGD" id="CAL0000144321"/>
    </source>
</evidence>
<reference evidence="5" key="2">
    <citation type="journal article" date="2011" name="BMC Genomics">
        <title>Using RNA-seq to determine the transcriptional landscape and the hypoxic response of the pathogenic yeast Candida parapsilosis.</title>
        <authorList>
            <person name="Guida A."/>
            <person name="Lindstaedt C."/>
            <person name="Maguire S.L."/>
            <person name="Ding C."/>
            <person name="Higgins D.G."/>
            <person name="Corton N.J."/>
            <person name="Berriman M."/>
            <person name="Butler G."/>
        </authorList>
    </citation>
    <scope>GENOME REANNOTATION</scope>
    <source>
        <strain evidence="5">CDC 317 / ATCC MYA-4646</strain>
    </source>
</reference>
<feature type="domain" description="C2H2-type" evidence="1">
    <location>
        <begin position="56"/>
        <end position="77"/>
    </location>
</feature>
<evidence type="ECO:0000259" key="1">
    <source>
        <dbReference type="PROSITE" id="PS00028"/>
    </source>
</evidence>
<reference evidence="4" key="4">
    <citation type="submission" date="2025-05" db="UniProtKB">
        <authorList>
            <consortium name="EnsemblFungi"/>
        </authorList>
    </citation>
    <scope>IDENTIFICATION</scope>
</reference>
<dbReference type="EnsemblFungi" id="CPAR2_602830-T">
    <property type="protein sequence ID" value="CPAR2_602830-T-p1"/>
    <property type="gene ID" value="CPAR2_602830"/>
</dbReference>
<dbReference type="PANTHER" id="PTHR21354">
    <property type="entry name" value="ZINC FINGER PROTEIN 511"/>
    <property type="match status" value="1"/>
</dbReference>
<dbReference type="EMBL" id="HE605202">
    <property type="protein sequence ID" value="CCE39864.1"/>
    <property type="molecule type" value="Genomic_DNA"/>
</dbReference>
<protein>
    <submittedName>
        <fullName evidence="4">C2H2-type domain-containing protein</fullName>
    </submittedName>
</protein>
<keyword evidence="5" id="KW-1185">Reference proteome</keyword>
<dbReference type="Proteomes" id="UP000005221">
    <property type="component" value="Chromosome 6"/>
</dbReference>
<dbReference type="VEuPathDB" id="FungiDB:CPAR2_602830"/>
<gene>
    <name evidence="2 3" type="ordered locus">CPAR2_602830</name>
</gene>
<evidence type="ECO:0000313" key="3">
    <source>
        <dbReference type="EMBL" id="CCE39864.1"/>
    </source>
</evidence>
<dbReference type="PANTHER" id="PTHR21354:SF0">
    <property type="entry name" value="ZINC FINGER PROTEIN 511"/>
    <property type="match status" value="1"/>
</dbReference>
<organism evidence="3 5">
    <name type="scientific">Candida parapsilosis (strain CDC 317 / ATCC MYA-4646)</name>
    <name type="common">Yeast</name>
    <name type="synonym">Monilia parapsilosis</name>
    <dbReference type="NCBI Taxonomy" id="578454"/>
    <lineage>
        <taxon>Eukaryota</taxon>
        <taxon>Fungi</taxon>
        <taxon>Dikarya</taxon>
        <taxon>Ascomycota</taxon>
        <taxon>Saccharomycotina</taxon>
        <taxon>Pichiomycetes</taxon>
        <taxon>Debaryomycetaceae</taxon>
        <taxon>Candida/Lodderomyces clade</taxon>
        <taxon>Candida</taxon>
    </lineage>
</organism>
<dbReference type="PROSITE" id="PS00028">
    <property type="entry name" value="ZINC_FINGER_C2H2_1"/>
    <property type="match status" value="1"/>
</dbReference>